<dbReference type="GO" id="GO:0016020">
    <property type="term" value="C:membrane"/>
    <property type="evidence" value="ECO:0007669"/>
    <property type="project" value="UniProtKB-SubCell"/>
</dbReference>
<accession>A0A9W7ZQZ7</accession>
<evidence type="ECO:0000256" key="1">
    <source>
        <dbReference type="ARBA" id="ARBA00004141"/>
    </source>
</evidence>
<keyword evidence="3 7" id="KW-0812">Transmembrane</keyword>
<comment type="similarity">
    <text evidence="2">Belongs to the peptidase S54 family.</text>
</comment>
<keyword evidence="10" id="KW-1185">Reference proteome</keyword>
<keyword evidence="4" id="KW-0378">Hydrolase</keyword>
<dbReference type="SUPFAM" id="SSF144091">
    <property type="entry name" value="Rhomboid-like"/>
    <property type="match status" value="1"/>
</dbReference>
<feature type="transmembrane region" description="Helical" evidence="7">
    <location>
        <begin position="123"/>
        <end position="142"/>
    </location>
</feature>
<evidence type="ECO:0000256" key="6">
    <source>
        <dbReference type="ARBA" id="ARBA00023136"/>
    </source>
</evidence>
<evidence type="ECO:0000313" key="9">
    <source>
        <dbReference type="EMBL" id="KAJ1906956.1"/>
    </source>
</evidence>
<name>A0A9W7ZQZ7_9FUNG</name>
<dbReference type="InterPro" id="IPR022764">
    <property type="entry name" value="Peptidase_S54_rhomboid_dom"/>
</dbReference>
<feature type="domain" description="Peptidase S54 rhomboid" evidence="8">
    <location>
        <begin position="172"/>
        <end position="325"/>
    </location>
</feature>
<comment type="subcellular location">
    <subcellularLocation>
        <location evidence="1">Membrane</location>
        <topology evidence="1">Multi-pass membrane protein</topology>
    </subcellularLocation>
</comment>
<protein>
    <recommendedName>
        <fullName evidence="8">Peptidase S54 rhomboid domain-containing protein</fullName>
    </recommendedName>
</protein>
<sequence length="331" mass="36821">MRSITTPQLLRQVSRLSCQGTRGLTPPLVLLAAPHLPSRAVRPFSRWTGLVSRTLCPRTTAGKTKSSVPAVAPARFSWQLLARRFYKRPQSVHGKQLRYSGAAPKAPPTWSTAPKTSQSTSQILIYIIMGINGVVFLTWSVAEDLFRSQNRPALLEFMNRNFITSLENYEAGRYWTLLTSAFSHNNMPHMFLNLFALYSFAVPVASLIGITQFCGIYMLSALTGSIASLAYKRMRQVAEKSKLYRPGGSLGASAAIYGIMALSSMVDPRSRVIVFFVLPMSSRVALFGLFLFDALNLLNPKSIFDSAGHLGGAVTGFAYYWFYLRRTLRVR</sequence>
<evidence type="ECO:0000259" key="8">
    <source>
        <dbReference type="Pfam" id="PF01694"/>
    </source>
</evidence>
<comment type="caution">
    <text evidence="9">The sequence shown here is derived from an EMBL/GenBank/DDBJ whole genome shotgun (WGS) entry which is preliminary data.</text>
</comment>
<dbReference type="GO" id="GO:0004252">
    <property type="term" value="F:serine-type endopeptidase activity"/>
    <property type="evidence" value="ECO:0007669"/>
    <property type="project" value="InterPro"/>
</dbReference>
<evidence type="ECO:0000313" key="10">
    <source>
        <dbReference type="Proteomes" id="UP001150569"/>
    </source>
</evidence>
<evidence type="ECO:0000256" key="2">
    <source>
        <dbReference type="ARBA" id="ARBA00009045"/>
    </source>
</evidence>
<dbReference type="PANTHER" id="PTHR43731">
    <property type="entry name" value="RHOMBOID PROTEASE"/>
    <property type="match status" value="1"/>
</dbReference>
<keyword evidence="5 7" id="KW-1133">Transmembrane helix</keyword>
<evidence type="ECO:0000256" key="7">
    <source>
        <dbReference type="SAM" id="Phobius"/>
    </source>
</evidence>
<feature type="transmembrane region" description="Helical" evidence="7">
    <location>
        <begin position="272"/>
        <end position="292"/>
    </location>
</feature>
<keyword evidence="6 7" id="KW-0472">Membrane</keyword>
<evidence type="ECO:0000256" key="4">
    <source>
        <dbReference type="ARBA" id="ARBA00022801"/>
    </source>
</evidence>
<evidence type="ECO:0000256" key="5">
    <source>
        <dbReference type="ARBA" id="ARBA00022989"/>
    </source>
</evidence>
<organism evidence="9 10">
    <name type="scientific">Tieghemiomyces parasiticus</name>
    <dbReference type="NCBI Taxonomy" id="78921"/>
    <lineage>
        <taxon>Eukaryota</taxon>
        <taxon>Fungi</taxon>
        <taxon>Fungi incertae sedis</taxon>
        <taxon>Zoopagomycota</taxon>
        <taxon>Kickxellomycotina</taxon>
        <taxon>Dimargaritomycetes</taxon>
        <taxon>Dimargaritales</taxon>
        <taxon>Dimargaritaceae</taxon>
        <taxon>Tieghemiomyces</taxon>
    </lineage>
</organism>
<dbReference type="InterPro" id="IPR035952">
    <property type="entry name" value="Rhomboid-like_sf"/>
</dbReference>
<reference evidence="9" key="1">
    <citation type="submission" date="2022-07" db="EMBL/GenBank/DDBJ databases">
        <title>Phylogenomic reconstructions and comparative analyses of Kickxellomycotina fungi.</title>
        <authorList>
            <person name="Reynolds N.K."/>
            <person name="Stajich J.E."/>
            <person name="Barry K."/>
            <person name="Grigoriev I.V."/>
            <person name="Crous P."/>
            <person name="Smith M.E."/>
        </authorList>
    </citation>
    <scope>NUCLEOTIDE SEQUENCE</scope>
    <source>
        <strain evidence="9">RSA 861</strain>
    </source>
</reference>
<dbReference type="Gene3D" id="1.20.1540.10">
    <property type="entry name" value="Rhomboid-like"/>
    <property type="match status" value="1"/>
</dbReference>
<proteinExistence type="inferred from homology"/>
<feature type="transmembrane region" description="Helical" evidence="7">
    <location>
        <begin position="304"/>
        <end position="322"/>
    </location>
</feature>
<dbReference type="EMBL" id="JANBPT010001526">
    <property type="protein sequence ID" value="KAJ1906956.1"/>
    <property type="molecule type" value="Genomic_DNA"/>
</dbReference>
<dbReference type="OrthoDB" id="418595at2759"/>
<dbReference type="Pfam" id="PF01694">
    <property type="entry name" value="Rhomboid"/>
    <property type="match status" value="1"/>
</dbReference>
<dbReference type="AlphaFoldDB" id="A0A9W7ZQZ7"/>
<evidence type="ECO:0000256" key="3">
    <source>
        <dbReference type="ARBA" id="ARBA00022692"/>
    </source>
</evidence>
<dbReference type="Proteomes" id="UP001150569">
    <property type="component" value="Unassembled WGS sequence"/>
</dbReference>
<dbReference type="InterPro" id="IPR050925">
    <property type="entry name" value="Rhomboid_protease_S54"/>
</dbReference>
<gene>
    <name evidence="9" type="ORF">IWQ60_011964</name>
</gene>
<dbReference type="PANTHER" id="PTHR43731:SF14">
    <property type="entry name" value="PRESENILIN-ASSOCIATED RHOMBOID-LIKE PROTEIN, MITOCHONDRIAL"/>
    <property type="match status" value="1"/>
</dbReference>
<feature type="transmembrane region" description="Helical" evidence="7">
    <location>
        <begin position="195"/>
        <end position="222"/>
    </location>
</feature>